<organism evidence="1 2">
    <name type="scientific">Dunaliella salina</name>
    <name type="common">Green alga</name>
    <name type="synonym">Protococcus salinus</name>
    <dbReference type="NCBI Taxonomy" id="3046"/>
    <lineage>
        <taxon>Eukaryota</taxon>
        <taxon>Viridiplantae</taxon>
        <taxon>Chlorophyta</taxon>
        <taxon>core chlorophytes</taxon>
        <taxon>Chlorophyceae</taxon>
        <taxon>CS clade</taxon>
        <taxon>Chlamydomonadales</taxon>
        <taxon>Dunaliellaceae</taxon>
        <taxon>Dunaliella</taxon>
    </lineage>
</organism>
<reference evidence="1" key="1">
    <citation type="submission" date="2017-08" db="EMBL/GenBank/DDBJ databases">
        <authorList>
            <person name="Polle J.E."/>
            <person name="Barry K."/>
            <person name="Cushman J."/>
            <person name="Schmutz J."/>
            <person name="Tran D."/>
            <person name="Hathwaick L.T."/>
            <person name="Yim W.C."/>
            <person name="Jenkins J."/>
            <person name="Mckie-Krisberg Z.M."/>
            <person name="Prochnik S."/>
            <person name="Lindquist E."/>
            <person name="Dockter R.B."/>
            <person name="Adam C."/>
            <person name="Molina H."/>
            <person name="Bunkerborg J."/>
            <person name="Jin E."/>
            <person name="Buchheim M."/>
            <person name="Magnuson J."/>
        </authorList>
    </citation>
    <scope>NUCLEOTIDE SEQUENCE</scope>
    <source>
        <strain evidence="1">CCAP 19/18</strain>
    </source>
</reference>
<proteinExistence type="predicted"/>
<evidence type="ECO:0000313" key="2">
    <source>
        <dbReference type="Proteomes" id="UP000815325"/>
    </source>
</evidence>
<keyword evidence="2" id="KW-1185">Reference proteome</keyword>
<protein>
    <recommendedName>
        <fullName evidence="3">B box-type domain-containing protein</fullName>
    </recommendedName>
</protein>
<comment type="caution">
    <text evidence="1">The sequence shown here is derived from an EMBL/GenBank/DDBJ whole genome shotgun (WGS) entry which is preliminary data.</text>
</comment>
<evidence type="ECO:0008006" key="3">
    <source>
        <dbReference type="Google" id="ProtNLM"/>
    </source>
</evidence>
<name>A0ABQ7GT76_DUNSA</name>
<sequence length="74" mass="7979">MLHNVPLCEHCSSSVISPTASQVPNVSLVFCMNDGVFLCATCNDEVHKNKVGARASRSWLVASMSDLTHTQTDS</sequence>
<dbReference type="Proteomes" id="UP000815325">
    <property type="component" value="Unassembled WGS sequence"/>
</dbReference>
<gene>
    <name evidence="1" type="ORF">DUNSADRAFT_3915</name>
</gene>
<dbReference type="EMBL" id="MU069604">
    <property type="protein sequence ID" value="KAF5837772.1"/>
    <property type="molecule type" value="Genomic_DNA"/>
</dbReference>
<accession>A0ABQ7GT76</accession>
<evidence type="ECO:0000313" key="1">
    <source>
        <dbReference type="EMBL" id="KAF5837772.1"/>
    </source>
</evidence>